<protein>
    <recommendedName>
        <fullName evidence="4">Malate dehydrogenase, mitochondrial</fullName>
        <ecNumber evidence="3">1.1.1.37</ecNumber>
    </recommendedName>
</protein>
<evidence type="ECO:0000256" key="7">
    <source>
        <dbReference type="ARBA" id="ARBA00023027"/>
    </source>
</evidence>
<dbReference type="AlphaFoldDB" id="A0A914KSG6"/>
<evidence type="ECO:0000256" key="1">
    <source>
        <dbReference type="ARBA" id="ARBA00008824"/>
    </source>
</evidence>
<feature type="binding site" evidence="10">
    <location>
        <position position="124"/>
    </location>
    <ligand>
        <name>substrate</name>
    </ligand>
</feature>
<feature type="active site" description="Proton acceptor" evidence="9">
    <location>
        <position position="214"/>
    </location>
</feature>
<evidence type="ECO:0000256" key="9">
    <source>
        <dbReference type="PIRSR" id="PIRSR000102-1"/>
    </source>
</evidence>
<evidence type="ECO:0000259" key="14">
    <source>
        <dbReference type="Pfam" id="PF02866"/>
    </source>
</evidence>
<comment type="catalytic activity">
    <reaction evidence="8">
        <text>(S)-malate + NAD(+) = oxaloacetate + NADH + H(+)</text>
        <dbReference type="Rhea" id="RHEA:21432"/>
        <dbReference type="ChEBI" id="CHEBI:15378"/>
        <dbReference type="ChEBI" id="CHEBI:15589"/>
        <dbReference type="ChEBI" id="CHEBI:16452"/>
        <dbReference type="ChEBI" id="CHEBI:57540"/>
        <dbReference type="ChEBI" id="CHEBI:57945"/>
        <dbReference type="EC" id="1.1.1.37"/>
    </reaction>
</comment>
<dbReference type="InterPro" id="IPR001236">
    <property type="entry name" value="Lactate/malate_DH_N"/>
</dbReference>
<dbReference type="PANTHER" id="PTHR11540">
    <property type="entry name" value="MALATE AND LACTATE DEHYDROGENASE"/>
    <property type="match status" value="1"/>
</dbReference>
<comment type="subunit">
    <text evidence="2">Homodimer.</text>
</comment>
<sequence>MSLASMPGSRAILTLQKTLLGFQKYATSVQSLRNSSSAVKVTLVGASGGIGQPLALLLKKNASIAHLALYDIVGTPGVRADLSHINTPAKVTAHMGPNELSAALKDADVVVVPAGVPRKPGMTRDDLFNTNAAIVRDVAEAAAKACPNAFLSIITNPVNSNLPIACEVYKNNGCYDPKKIFGVTLLDVVRAQTFVSELKNVDVTKTKIPVVGGHSGVTIVPLLSQCQPKVQLSDGEIKALTERIQEAGTEVVKAKAGAGSATLSMALAAEYFVGSLVNALKGQKSVQCAYVRSDVVQGLEYFAGPVELGPKGVEKILPLGELSSYEKQLIEKAIPDLKKEIAKGVDFIKKGI</sequence>
<feature type="domain" description="Lactate/malate dehydrogenase N-terminal" evidence="13">
    <location>
        <begin position="39"/>
        <end position="182"/>
    </location>
</feature>
<evidence type="ECO:0000256" key="12">
    <source>
        <dbReference type="RuleBase" id="RU003369"/>
    </source>
</evidence>
<feature type="domain" description="Lactate/malate dehydrogenase C-terminal" evidence="14">
    <location>
        <begin position="184"/>
        <end position="347"/>
    </location>
</feature>
<dbReference type="Gene3D" id="3.90.110.10">
    <property type="entry name" value="Lactate dehydrogenase/glycoside hydrolase, family 4, C-terminal"/>
    <property type="match status" value="1"/>
</dbReference>
<dbReference type="EC" id="1.1.1.37" evidence="3"/>
<evidence type="ECO:0000256" key="8">
    <source>
        <dbReference type="ARBA" id="ARBA00048313"/>
    </source>
</evidence>
<dbReference type="Pfam" id="PF02866">
    <property type="entry name" value="Ldh_1_C"/>
    <property type="match status" value="1"/>
</dbReference>
<evidence type="ECO:0000256" key="10">
    <source>
        <dbReference type="PIRSR" id="PIRSR000102-2"/>
    </source>
</evidence>
<evidence type="ECO:0000256" key="6">
    <source>
        <dbReference type="ARBA" id="ARBA00023002"/>
    </source>
</evidence>
<keyword evidence="6 12" id="KW-0560">Oxidoreductase</keyword>
<keyword evidence="5" id="KW-0816">Tricarboxylic acid cycle</keyword>
<dbReference type="FunFam" id="3.40.50.720:FF:000013">
    <property type="entry name" value="Malate dehydrogenase"/>
    <property type="match status" value="1"/>
</dbReference>
<feature type="binding site" evidence="10">
    <location>
        <position position="156"/>
    </location>
    <ligand>
        <name>substrate</name>
    </ligand>
</feature>
<organism evidence="15 16">
    <name type="scientific">Meloidogyne incognita</name>
    <name type="common">Southern root-knot nematode worm</name>
    <name type="synonym">Oxyuris incognita</name>
    <dbReference type="NCBI Taxonomy" id="6306"/>
    <lineage>
        <taxon>Eukaryota</taxon>
        <taxon>Metazoa</taxon>
        <taxon>Ecdysozoa</taxon>
        <taxon>Nematoda</taxon>
        <taxon>Chromadorea</taxon>
        <taxon>Rhabditida</taxon>
        <taxon>Tylenchina</taxon>
        <taxon>Tylenchomorpha</taxon>
        <taxon>Tylenchoidea</taxon>
        <taxon>Meloidogynidae</taxon>
        <taxon>Meloidogyninae</taxon>
        <taxon>Meloidogyne</taxon>
        <taxon>Meloidogyne incognita group</taxon>
    </lineage>
</organism>
<evidence type="ECO:0000256" key="5">
    <source>
        <dbReference type="ARBA" id="ARBA00022532"/>
    </source>
</evidence>
<dbReference type="Pfam" id="PF00056">
    <property type="entry name" value="Ldh_1_N"/>
    <property type="match status" value="1"/>
</dbReference>
<evidence type="ECO:0000256" key="11">
    <source>
        <dbReference type="PIRSR" id="PIRSR000102-3"/>
    </source>
</evidence>
<dbReference type="NCBIfam" id="TIGR01772">
    <property type="entry name" value="MDH_euk_gproteo"/>
    <property type="match status" value="1"/>
</dbReference>
<feature type="binding site" evidence="11">
    <location>
        <position position="265"/>
    </location>
    <ligand>
        <name>NAD(+)</name>
        <dbReference type="ChEBI" id="CHEBI:57540"/>
    </ligand>
</feature>
<dbReference type="InterPro" id="IPR036291">
    <property type="entry name" value="NAD(P)-bd_dom_sf"/>
</dbReference>
<dbReference type="Proteomes" id="UP000887563">
    <property type="component" value="Unplaced"/>
</dbReference>
<dbReference type="SUPFAM" id="SSF51735">
    <property type="entry name" value="NAD(P)-binding Rossmann-fold domains"/>
    <property type="match status" value="1"/>
</dbReference>
<feature type="binding site" evidence="10">
    <location>
        <position position="118"/>
    </location>
    <ligand>
        <name>substrate</name>
    </ligand>
</feature>
<comment type="similarity">
    <text evidence="1">Belongs to the LDH/MDH superfamily. MDH type 1 family.</text>
</comment>
<feature type="binding site" evidence="11">
    <location>
        <position position="131"/>
    </location>
    <ligand>
        <name>NAD(+)</name>
        <dbReference type="ChEBI" id="CHEBI:57540"/>
    </ligand>
</feature>
<dbReference type="WBParaSite" id="Minc3s00096g04433">
    <property type="protein sequence ID" value="Minc3s00096g04433"/>
    <property type="gene ID" value="Minc3s00096g04433"/>
</dbReference>
<dbReference type="FunFam" id="3.90.110.10:FF:000001">
    <property type="entry name" value="Malate dehydrogenase"/>
    <property type="match status" value="1"/>
</dbReference>
<feature type="binding site" evidence="11">
    <location>
        <begin position="154"/>
        <end position="156"/>
    </location>
    <ligand>
        <name>NAD(+)</name>
        <dbReference type="ChEBI" id="CHEBI:57540"/>
    </ligand>
</feature>
<feature type="binding site" evidence="10">
    <location>
        <position position="190"/>
    </location>
    <ligand>
        <name>substrate</name>
    </ligand>
</feature>
<evidence type="ECO:0000313" key="15">
    <source>
        <dbReference type="Proteomes" id="UP000887563"/>
    </source>
</evidence>
<evidence type="ECO:0000256" key="3">
    <source>
        <dbReference type="ARBA" id="ARBA00012995"/>
    </source>
</evidence>
<dbReference type="GO" id="GO:0019752">
    <property type="term" value="P:carboxylic acid metabolic process"/>
    <property type="evidence" value="ECO:0007669"/>
    <property type="project" value="InterPro"/>
</dbReference>
<evidence type="ECO:0000256" key="2">
    <source>
        <dbReference type="ARBA" id="ARBA00011738"/>
    </source>
</evidence>
<evidence type="ECO:0000256" key="4">
    <source>
        <dbReference type="ARBA" id="ARBA00016075"/>
    </source>
</evidence>
<name>A0A914KSG6_MELIC</name>
<feature type="binding site" evidence="11">
    <location>
        <position position="71"/>
    </location>
    <ligand>
        <name>NAD(+)</name>
        <dbReference type="ChEBI" id="CHEBI:57540"/>
    </ligand>
</feature>
<keyword evidence="15" id="KW-1185">Reference proteome</keyword>
<dbReference type="InterPro" id="IPR001557">
    <property type="entry name" value="L-lactate/malate_DH"/>
</dbReference>
<dbReference type="Gene3D" id="3.40.50.720">
    <property type="entry name" value="NAD(P)-binding Rossmann-like Domain"/>
    <property type="match status" value="1"/>
</dbReference>
<reference evidence="16" key="1">
    <citation type="submission" date="2022-11" db="UniProtKB">
        <authorList>
            <consortium name="WormBaseParasite"/>
        </authorList>
    </citation>
    <scope>IDENTIFICATION</scope>
</reference>
<dbReference type="InterPro" id="IPR010097">
    <property type="entry name" value="Malate_DH_type1"/>
</dbReference>
<keyword evidence="7 11" id="KW-0520">NAD</keyword>
<dbReference type="CDD" id="cd01337">
    <property type="entry name" value="MDH_glyoxysomal_mitochondrial"/>
    <property type="match status" value="1"/>
</dbReference>
<evidence type="ECO:0000313" key="16">
    <source>
        <dbReference type="WBParaSite" id="Minc3s00096g04433"/>
    </source>
</evidence>
<evidence type="ECO:0000259" key="13">
    <source>
        <dbReference type="Pfam" id="PF00056"/>
    </source>
</evidence>
<dbReference type="InterPro" id="IPR022383">
    <property type="entry name" value="Lactate/malate_DH_C"/>
</dbReference>
<dbReference type="GO" id="GO:0005739">
    <property type="term" value="C:mitochondrion"/>
    <property type="evidence" value="ECO:0007669"/>
    <property type="project" value="TreeGrafter"/>
</dbReference>
<dbReference type="PANTHER" id="PTHR11540:SF16">
    <property type="entry name" value="MALATE DEHYDROGENASE, MITOCHONDRIAL"/>
    <property type="match status" value="1"/>
</dbReference>
<dbReference type="InterPro" id="IPR015955">
    <property type="entry name" value="Lactate_DH/Glyco_Ohase_4_C"/>
</dbReference>
<accession>A0A914KSG6</accession>
<feature type="binding site" evidence="11">
    <location>
        <begin position="45"/>
        <end position="51"/>
    </location>
    <ligand>
        <name>NAD(+)</name>
        <dbReference type="ChEBI" id="CHEBI:57540"/>
    </ligand>
</feature>
<dbReference type="GO" id="GO:0006099">
    <property type="term" value="P:tricarboxylic acid cycle"/>
    <property type="evidence" value="ECO:0007669"/>
    <property type="project" value="UniProtKB-KW"/>
</dbReference>
<dbReference type="GO" id="GO:0030060">
    <property type="term" value="F:L-malate dehydrogenase (NAD+) activity"/>
    <property type="evidence" value="ECO:0007669"/>
    <property type="project" value="UniProtKB-EC"/>
</dbReference>
<dbReference type="PIRSF" id="PIRSF000102">
    <property type="entry name" value="Lac_mal_DH"/>
    <property type="match status" value="1"/>
</dbReference>
<proteinExistence type="inferred from homology"/>
<dbReference type="SUPFAM" id="SSF56327">
    <property type="entry name" value="LDH C-terminal domain-like"/>
    <property type="match status" value="1"/>
</dbReference>